<comment type="caution">
    <text evidence="3">The sequence shown here is derived from an EMBL/GenBank/DDBJ whole genome shotgun (WGS) entry which is preliminary data.</text>
</comment>
<dbReference type="NCBIfam" id="NF005868">
    <property type="entry name" value="PRK07806.1"/>
    <property type="match status" value="1"/>
</dbReference>
<comment type="similarity">
    <text evidence="1">Belongs to the short-chain dehydrogenases/reductases (SDR) family.</text>
</comment>
<gene>
    <name evidence="3" type="ORF">HNQ39_001337</name>
</gene>
<name>A0A7W9W629_ARMRO</name>
<proteinExistence type="inferred from homology"/>
<evidence type="ECO:0000313" key="3">
    <source>
        <dbReference type="EMBL" id="MBB6049575.1"/>
    </source>
</evidence>
<evidence type="ECO:0000313" key="4">
    <source>
        <dbReference type="Proteomes" id="UP000520814"/>
    </source>
</evidence>
<organism evidence="3 4">
    <name type="scientific">Armatimonas rosea</name>
    <dbReference type="NCBI Taxonomy" id="685828"/>
    <lineage>
        <taxon>Bacteria</taxon>
        <taxon>Bacillati</taxon>
        <taxon>Armatimonadota</taxon>
        <taxon>Armatimonadia</taxon>
        <taxon>Armatimonadales</taxon>
        <taxon>Armatimonadaceae</taxon>
        <taxon>Armatimonas</taxon>
    </lineage>
</organism>
<dbReference type="PANTHER" id="PTHR43008:SF4">
    <property type="entry name" value="CHAIN DEHYDROGENASE, PUTATIVE (AFU_ORTHOLOGUE AFUA_4G08710)-RELATED"/>
    <property type="match status" value="1"/>
</dbReference>
<keyword evidence="2" id="KW-0560">Oxidoreductase</keyword>
<dbReference type="PANTHER" id="PTHR43008">
    <property type="entry name" value="BENZIL REDUCTASE"/>
    <property type="match status" value="1"/>
</dbReference>
<dbReference type="GO" id="GO:0050664">
    <property type="term" value="F:oxidoreductase activity, acting on NAD(P)H, oxygen as acceptor"/>
    <property type="evidence" value="ECO:0007669"/>
    <property type="project" value="TreeGrafter"/>
</dbReference>
<protein>
    <submittedName>
        <fullName evidence="3">NAD(P)-dependent dehydrogenase (Short-subunit alcohol dehydrogenase family)</fullName>
    </submittedName>
</protein>
<dbReference type="EMBL" id="JACHGW010000001">
    <property type="protein sequence ID" value="MBB6049575.1"/>
    <property type="molecule type" value="Genomic_DNA"/>
</dbReference>
<dbReference type="AlphaFoldDB" id="A0A7W9W629"/>
<evidence type="ECO:0000256" key="1">
    <source>
        <dbReference type="ARBA" id="ARBA00006484"/>
    </source>
</evidence>
<dbReference type="Gene3D" id="3.40.50.720">
    <property type="entry name" value="NAD(P)-binding Rossmann-like Domain"/>
    <property type="match status" value="1"/>
</dbReference>
<dbReference type="SUPFAM" id="SSF51735">
    <property type="entry name" value="NAD(P)-binding Rossmann-fold domains"/>
    <property type="match status" value="1"/>
</dbReference>
<dbReference type="InterPro" id="IPR036291">
    <property type="entry name" value="NAD(P)-bd_dom_sf"/>
</dbReference>
<dbReference type="RefSeq" id="WP_184193173.1">
    <property type="nucleotide sequence ID" value="NZ_JACHGW010000001.1"/>
</dbReference>
<sequence length="242" mass="25761">MERIGNVALITGASRGIGAATALLLAEQGVDIVINYRSKGPRAEEVAAQVRALGRRALLAQADITEPEERTAMAERVHHEFGRLDLLILNASGGMEKDRDADYALRLNRDSQLATLDALLPLMPPGGRVVFVTSHWAHFYGTHPVAPAYEAVAASKKAGEDALRARIPALEALGIRLTIVSGDGIEGTITVKLLERLQKGTLDSSRDLPTIAEFAAAIVASATNNNLESGHIDFIGSTEPTP</sequence>
<dbReference type="Proteomes" id="UP000520814">
    <property type="component" value="Unassembled WGS sequence"/>
</dbReference>
<dbReference type="Pfam" id="PF00106">
    <property type="entry name" value="adh_short"/>
    <property type="match status" value="1"/>
</dbReference>
<keyword evidence="4" id="KW-1185">Reference proteome</keyword>
<dbReference type="InterPro" id="IPR002347">
    <property type="entry name" value="SDR_fam"/>
</dbReference>
<accession>A0A7W9W629</accession>
<reference evidence="3 4" key="1">
    <citation type="submission" date="2020-08" db="EMBL/GenBank/DDBJ databases">
        <title>Genomic Encyclopedia of Type Strains, Phase IV (KMG-IV): sequencing the most valuable type-strain genomes for metagenomic binning, comparative biology and taxonomic classification.</title>
        <authorList>
            <person name="Goeker M."/>
        </authorList>
    </citation>
    <scope>NUCLEOTIDE SEQUENCE [LARGE SCALE GENOMIC DNA]</scope>
    <source>
        <strain evidence="3 4">DSM 23562</strain>
    </source>
</reference>
<dbReference type="PRINTS" id="PR00081">
    <property type="entry name" value="GDHRDH"/>
</dbReference>
<evidence type="ECO:0000256" key="2">
    <source>
        <dbReference type="ARBA" id="ARBA00023002"/>
    </source>
</evidence>